<keyword evidence="4" id="KW-0804">Transcription</keyword>
<evidence type="ECO:0000256" key="4">
    <source>
        <dbReference type="ARBA" id="ARBA00023163"/>
    </source>
</evidence>
<keyword evidence="3 6" id="KW-0238">DNA-binding</keyword>
<dbReference type="GO" id="GO:0006357">
    <property type="term" value="P:regulation of transcription by RNA polymerase II"/>
    <property type="evidence" value="ECO:0007669"/>
    <property type="project" value="UniProtKB-ARBA"/>
</dbReference>
<dbReference type="VEuPathDB" id="FungiDB:JI435_000350"/>
<feature type="DNA-binding region" description="Fork-head" evidence="6">
    <location>
        <begin position="246"/>
        <end position="342"/>
    </location>
</feature>
<accession>A0A7U2HTT5</accession>
<feature type="region of interest" description="Disordered" evidence="7">
    <location>
        <begin position="331"/>
        <end position="391"/>
    </location>
</feature>
<evidence type="ECO:0000313" key="9">
    <source>
        <dbReference type="EMBL" id="QRC90523.1"/>
    </source>
</evidence>
<dbReference type="PANTHER" id="PTHR45881:SF5">
    <property type="entry name" value="FORK-HEAD DOMAIN-CONTAINING PROTEIN"/>
    <property type="match status" value="1"/>
</dbReference>
<gene>
    <name evidence="9" type="ORF">JI435_000350</name>
</gene>
<evidence type="ECO:0000256" key="1">
    <source>
        <dbReference type="ARBA" id="ARBA00004123"/>
    </source>
</evidence>
<dbReference type="Proteomes" id="UP000663193">
    <property type="component" value="Chromosome 1"/>
</dbReference>
<evidence type="ECO:0000256" key="5">
    <source>
        <dbReference type="ARBA" id="ARBA00023242"/>
    </source>
</evidence>
<name>A0A7U2HTT5_PHANO</name>
<dbReference type="GO" id="GO:0003700">
    <property type="term" value="F:DNA-binding transcription factor activity"/>
    <property type="evidence" value="ECO:0007669"/>
    <property type="project" value="InterPro"/>
</dbReference>
<keyword evidence="2" id="KW-0805">Transcription regulation</keyword>
<dbReference type="EMBL" id="CP069023">
    <property type="protein sequence ID" value="QRC90523.1"/>
    <property type="molecule type" value="Genomic_DNA"/>
</dbReference>
<feature type="region of interest" description="Disordered" evidence="7">
    <location>
        <begin position="207"/>
        <end position="230"/>
    </location>
</feature>
<proteinExistence type="predicted"/>
<feature type="compositionally biased region" description="Polar residues" evidence="7">
    <location>
        <begin position="212"/>
        <end position="230"/>
    </location>
</feature>
<dbReference type="Pfam" id="PF00250">
    <property type="entry name" value="Forkhead"/>
    <property type="match status" value="1"/>
</dbReference>
<dbReference type="GO" id="GO:0005634">
    <property type="term" value="C:nucleus"/>
    <property type="evidence" value="ECO:0007669"/>
    <property type="project" value="UniProtKB-SubCell"/>
</dbReference>
<protein>
    <recommendedName>
        <fullName evidence="8">Fork-head domain-containing protein</fullName>
    </recommendedName>
</protein>
<dbReference type="PROSITE" id="PS00658">
    <property type="entry name" value="FORK_HEAD_2"/>
    <property type="match status" value="1"/>
</dbReference>
<dbReference type="OMA" id="PNAYHIE"/>
<sequence>MARPQSPYMPSAMNLAGGIGAGRVAGGVSRALHPLHTEKSPSPILPKSTLRISPYTAPTPEPISSAGQTALPDDMKVEVPMAMHWTGQSDLSTDHASLSNANYHLPHQIGIAQGDLFTYAQNGMSYNDNCNIPCASQYQRANFPRSYHGLNINGLPEDINMSESYPPAVYQIEPQKNCDAMSDYEMNEHLMQMSEDYEHHYAPHLRREEPTGYNSPYSDMTRASTPSSESPNYLHDLDGGDEPIVDKEQPYAQLIYQALRQADGHTMILRDIYEWFVKYTDKATVSETKGWQNSIRHNLSMNGAFEKVEQPCEESRKGFMWRLTKEALREGVKSTTRYRSKQPNKRGNRQHPQPQRQASGAKGGQAARRSKNLLRSKRIQDQYRSEPYAARSVPPAFHPGYANAHTQAYPPSPYYGSDMEYAYNPETHKHNNGLDLFPPSQPMMVSDSGYVLVQSPNEPLFTDSPTPSADEPMTPNSVAAGWSEFDVGASWEEGGMGMGFQGYAG</sequence>
<dbReference type="OrthoDB" id="5954824at2759"/>
<dbReference type="SMART" id="SM00339">
    <property type="entry name" value="FH"/>
    <property type="match status" value="1"/>
</dbReference>
<feature type="compositionally biased region" description="Basic residues" evidence="7">
    <location>
        <begin position="336"/>
        <end position="349"/>
    </location>
</feature>
<feature type="domain" description="Fork-head" evidence="8">
    <location>
        <begin position="246"/>
        <end position="342"/>
    </location>
</feature>
<dbReference type="InterPro" id="IPR030456">
    <property type="entry name" value="TF_fork_head_CS_2"/>
</dbReference>
<keyword evidence="5 6" id="KW-0539">Nucleus</keyword>
<dbReference type="AlphaFoldDB" id="A0A7U2HTT5"/>
<feature type="compositionally biased region" description="Basic residues" evidence="7">
    <location>
        <begin position="368"/>
        <end position="377"/>
    </location>
</feature>
<dbReference type="PROSITE" id="PS50039">
    <property type="entry name" value="FORK_HEAD_3"/>
    <property type="match status" value="1"/>
</dbReference>
<keyword evidence="10" id="KW-1185">Reference proteome</keyword>
<comment type="subcellular location">
    <subcellularLocation>
        <location evidence="1 6">Nucleus</location>
    </subcellularLocation>
</comment>
<evidence type="ECO:0000259" key="8">
    <source>
        <dbReference type="PROSITE" id="PS50039"/>
    </source>
</evidence>
<dbReference type="GO" id="GO:0043565">
    <property type="term" value="F:sequence-specific DNA binding"/>
    <property type="evidence" value="ECO:0007669"/>
    <property type="project" value="InterPro"/>
</dbReference>
<dbReference type="InterPro" id="IPR036390">
    <property type="entry name" value="WH_DNA-bd_sf"/>
</dbReference>
<evidence type="ECO:0000256" key="7">
    <source>
        <dbReference type="SAM" id="MobiDB-lite"/>
    </source>
</evidence>
<evidence type="ECO:0000256" key="2">
    <source>
        <dbReference type="ARBA" id="ARBA00023015"/>
    </source>
</evidence>
<dbReference type="PANTHER" id="PTHR45881">
    <property type="entry name" value="CHECKPOINT SUPPRESSOR 1-LIKE, ISOFORM A-RELATED"/>
    <property type="match status" value="1"/>
</dbReference>
<organism evidence="9 10">
    <name type="scientific">Phaeosphaeria nodorum (strain SN15 / ATCC MYA-4574 / FGSC 10173)</name>
    <name type="common">Glume blotch fungus</name>
    <name type="synonym">Parastagonospora nodorum</name>
    <dbReference type="NCBI Taxonomy" id="321614"/>
    <lineage>
        <taxon>Eukaryota</taxon>
        <taxon>Fungi</taxon>
        <taxon>Dikarya</taxon>
        <taxon>Ascomycota</taxon>
        <taxon>Pezizomycotina</taxon>
        <taxon>Dothideomycetes</taxon>
        <taxon>Pleosporomycetidae</taxon>
        <taxon>Pleosporales</taxon>
        <taxon>Pleosporineae</taxon>
        <taxon>Phaeosphaeriaceae</taxon>
        <taxon>Parastagonospora</taxon>
    </lineage>
</organism>
<dbReference type="Gene3D" id="1.10.10.10">
    <property type="entry name" value="Winged helix-like DNA-binding domain superfamily/Winged helix DNA-binding domain"/>
    <property type="match status" value="1"/>
</dbReference>
<evidence type="ECO:0000313" key="10">
    <source>
        <dbReference type="Proteomes" id="UP000663193"/>
    </source>
</evidence>
<dbReference type="InterPro" id="IPR001766">
    <property type="entry name" value="Fork_head_dom"/>
</dbReference>
<dbReference type="InterPro" id="IPR036388">
    <property type="entry name" value="WH-like_DNA-bd_sf"/>
</dbReference>
<reference evidence="10" key="1">
    <citation type="journal article" date="2021" name="BMC Genomics">
        <title>Chromosome-level genome assembly and manually-curated proteome of model necrotroph Parastagonospora nodorum Sn15 reveals a genome-wide trove of candidate effector homologs, and redundancy of virulence-related functions within an accessory chromosome.</title>
        <authorList>
            <person name="Bertazzoni S."/>
            <person name="Jones D.A.B."/>
            <person name="Phan H.T."/>
            <person name="Tan K.-C."/>
            <person name="Hane J.K."/>
        </authorList>
    </citation>
    <scope>NUCLEOTIDE SEQUENCE [LARGE SCALE GENOMIC DNA]</scope>
    <source>
        <strain evidence="10">SN15 / ATCC MYA-4574 / FGSC 10173)</strain>
    </source>
</reference>
<feature type="region of interest" description="Disordered" evidence="7">
    <location>
        <begin position="458"/>
        <end position="479"/>
    </location>
</feature>
<evidence type="ECO:0000256" key="3">
    <source>
        <dbReference type="ARBA" id="ARBA00023125"/>
    </source>
</evidence>
<dbReference type="SUPFAM" id="SSF46785">
    <property type="entry name" value="Winged helix' DNA-binding domain"/>
    <property type="match status" value="1"/>
</dbReference>
<evidence type="ECO:0000256" key="6">
    <source>
        <dbReference type="PROSITE-ProRule" id="PRU00089"/>
    </source>
</evidence>